<keyword evidence="2" id="KW-0645">Protease</keyword>
<organism evidence="2 3">
    <name type="scientific">Phytophthora megakarya</name>
    <dbReference type="NCBI Taxonomy" id="4795"/>
    <lineage>
        <taxon>Eukaryota</taxon>
        <taxon>Sar</taxon>
        <taxon>Stramenopiles</taxon>
        <taxon>Oomycota</taxon>
        <taxon>Peronosporomycetes</taxon>
        <taxon>Peronosporales</taxon>
        <taxon>Peronosporaceae</taxon>
        <taxon>Phytophthora</taxon>
    </lineage>
</organism>
<dbReference type="AlphaFoldDB" id="A0A225UIN6"/>
<accession>A0A225UIN6</accession>
<dbReference type="OrthoDB" id="128412at2759"/>
<feature type="region of interest" description="Disordered" evidence="1">
    <location>
        <begin position="256"/>
        <end position="281"/>
    </location>
</feature>
<proteinExistence type="predicted"/>
<evidence type="ECO:0000256" key="1">
    <source>
        <dbReference type="SAM" id="MobiDB-lite"/>
    </source>
</evidence>
<keyword evidence="2" id="KW-0378">Hydrolase</keyword>
<keyword evidence="3" id="KW-1185">Reference proteome</keyword>
<feature type="non-terminal residue" evidence="2">
    <location>
        <position position="385"/>
    </location>
</feature>
<gene>
    <name evidence="2" type="ORF">PHMEG_00037962</name>
</gene>
<dbReference type="EMBL" id="NBNE01017171">
    <property type="protein sequence ID" value="OWY92858.1"/>
    <property type="molecule type" value="Genomic_DNA"/>
</dbReference>
<evidence type="ECO:0000313" key="2">
    <source>
        <dbReference type="EMBL" id="OWY92858.1"/>
    </source>
</evidence>
<evidence type="ECO:0000313" key="3">
    <source>
        <dbReference type="Proteomes" id="UP000198211"/>
    </source>
</evidence>
<dbReference type="Proteomes" id="UP000198211">
    <property type="component" value="Unassembled WGS sequence"/>
</dbReference>
<dbReference type="GO" id="GO:0006508">
    <property type="term" value="P:proteolysis"/>
    <property type="evidence" value="ECO:0007669"/>
    <property type="project" value="UniProtKB-KW"/>
</dbReference>
<comment type="caution">
    <text evidence="2">The sequence shown here is derived from an EMBL/GenBank/DDBJ whole genome shotgun (WGS) entry which is preliminary data.</text>
</comment>
<protein>
    <submittedName>
        <fullName evidence="2">Aspartic protease</fullName>
    </submittedName>
</protein>
<sequence>MISLDLARKLKLKLNRQNQVKVSGLGGIPTQITASAEVKITLGSRSVDLPVTSPENLYLMPGEHAVVRIQYGHTNPEREVVWAGRGDRWVTKIVYQARSWPVAIKVVNVSKHNVWIDMRTPLARIVQHGSFPQARRFVLSGTRAYREWQTLILEHAQSEQDRLRTERREQALRDREPPIVPNMEYQWPTRIMLRLQPGSMEVRMAQLQDPPRFKMLNRGELLAKANGWDPGEDDVLDDDRCDTVVDVPPEWTTEFEEAQGGETPAEVHPEQDISGSFPEPAPWTPLEKLEMEYERCMRVSAEDLDLEPGVYIHEGSEMLAQLRDQLVMLPELSELHPECDINQANVGVPGQTSPEDESRMRAILKRHRKIFLGDGNTAPAPARGV</sequence>
<reference evidence="3" key="1">
    <citation type="submission" date="2017-03" db="EMBL/GenBank/DDBJ databases">
        <title>Phytopthora megakarya and P. palmivora, two closely related causual agents of cacao black pod achieved similar genome size and gene model numbers by different mechanisms.</title>
        <authorList>
            <person name="Ali S."/>
            <person name="Shao J."/>
            <person name="Larry D.J."/>
            <person name="Kronmiller B."/>
            <person name="Shen D."/>
            <person name="Strem M.D."/>
            <person name="Melnick R.L."/>
            <person name="Guiltinan M.J."/>
            <person name="Tyler B.M."/>
            <person name="Meinhardt L.W."/>
            <person name="Bailey B.A."/>
        </authorList>
    </citation>
    <scope>NUCLEOTIDE SEQUENCE [LARGE SCALE GENOMIC DNA]</scope>
    <source>
        <strain evidence="3">zdho120</strain>
    </source>
</reference>
<dbReference type="GO" id="GO:0008233">
    <property type="term" value="F:peptidase activity"/>
    <property type="evidence" value="ECO:0007669"/>
    <property type="project" value="UniProtKB-KW"/>
</dbReference>
<name>A0A225UIN6_9STRA</name>